<evidence type="ECO:0000313" key="1">
    <source>
        <dbReference type="EMBL" id="KRY54996.1"/>
    </source>
</evidence>
<organism evidence="1 2">
    <name type="scientific">Trichinella britovi</name>
    <name type="common">Parasitic roundworm</name>
    <dbReference type="NCBI Taxonomy" id="45882"/>
    <lineage>
        <taxon>Eukaryota</taxon>
        <taxon>Metazoa</taxon>
        <taxon>Ecdysozoa</taxon>
        <taxon>Nematoda</taxon>
        <taxon>Enoplea</taxon>
        <taxon>Dorylaimia</taxon>
        <taxon>Trichinellida</taxon>
        <taxon>Trichinellidae</taxon>
        <taxon>Trichinella</taxon>
    </lineage>
</organism>
<comment type="caution">
    <text evidence="1">The sequence shown here is derived from an EMBL/GenBank/DDBJ whole genome shotgun (WGS) entry which is preliminary data.</text>
</comment>
<dbReference type="Proteomes" id="UP000054653">
    <property type="component" value="Unassembled WGS sequence"/>
</dbReference>
<reference evidence="1 2" key="1">
    <citation type="submission" date="2015-01" db="EMBL/GenBank/DDBJ databases">
        <title>Evolution of Trichinella species and genotypes.</title>
        <authorList>
            <person name="Korhonen P.K."/>
            <person name="Edoardo P."/>
            <person name="Giuseppe L.R."/>
            <person name="Gasser R.B."/>
        </authorList>
    </citation>
    <scope>NUCLEOTIDE SEQUENCE [LARGE SCALE GENOMIC DNA]</scope>
    <source>
        <strain evidence="1">ISS120</strain>
    </source>
</reference>
<keyword evidence="2" id="KW-1185">Reference proteome</keyword>
<evidence type="ECO:0000313" key="2">
    <source>
        <dbReference type="Proteomes" id="UP000054653"/>
    </source>
</evidence>
<protein>
    <submittedName>
        <fullName evidence="1">Uncharacterized protein</fullName>
    </submittedName>
</protein>
<sequence length="68" mass="7479">MLESIILEQQVHGTHASVSVRPLVQFLFIHLSTTNASTTRTCSLFANKLAGWLVIKVGVACSKNLFHL</sequence>
<name>A0A0V1D0H6_TRIBR</name>
<proteinExistence type="predicted"/>
<gene>
    <name evidence="1" type="ORF">T03_8475</name>
</gene>
<accession>A0A0V1D0H6</accession>
<dbReference type="AlphaFoldDB" id="A0A0V1D0H6"/>
<dbReference type="EMBL" id="JYDI01000061">
    <property type="protein sequence ID" value="KRY54996.1"/>
    <property type="molecule type" value="Genomic_DNA"/>
</dbReference>